<evidence type="ECO:0000256" key="1">
    <source>
        <dbReference type="SAM" id="Phobius"/>
    </source>
</evidence>
<feature type="transmembrane region" description="Helical" evidence="1">
    <location>
        <begin position="92"/>
        <end position="116"/>
    </location>
</feature>
<organism evidence="2 3">
    <name type="scientific">Streptococcus parasanguinis FW213</name>
    <dbReference type="NCBI Taxonomy" id="1114965"/>
    <lineage>
        <taxon>Bacteria</taxon>
        <taxon>Bacillati</taxon>
        <taxon>Bacillota</taxon>
        <taxon>Bacilli</taxon>
        <taxon>Lactobacillales</taxon>
        <taxon>Streptococcaceae</taxon>
        <taxon>Streptococcus</taxon>
    </lineage>
</organism>
<reference evidence="2 3" key="1">
    <citation type="journal article" date="2012" name="PLoS ONE">
        <title>Complete Genome and Transcriptomes of Streptococcus parasanguinis FW213: Phylogenic Relations and Potential Virulence Mechanisms.</title>
        <authorList>
            <person name="Geng J."/>
            <person name="Chiu C.H."/>
            <person name="Tang P."/>
            <person name="Chen Y."/>
            <person name="Shieh H.R."/>
            <person name="Hu S."/>
            <person name="Chen Y.Y."/>
        </authorList>
    </citation>
    <scope>NUCLEOTIDE SEQUENCE [LARGE SCALE GENOMIC DNA]</scope>
    <source>
        <strain evidence="2 3">FW213</strain>
    </source>
</reference>
<keyword evidence="1" id="KW-0472">Membrane</keyword>
<accession>I1ZP66</accession>
<feature type="transmembrane region" description="Helical" evidence="1">
    <location>
        <begin position="136"/>
        <end position="159"/>
    </location>
</feature>
<keyword evidence="1" id="KW-0812">Transmembrane</keyword>
<proteinExistence type="predicted"/>
<gene>
    <name evidence="2" type="ORF">Spaf_1895</name>
</gene>
<name>I1ZP66_STRPA</name>
<keyword evidence="1" id="KW-1133">Transmembrane helix</keyword>
<feature type="transmembrane region" description="Helical" evidence="1">
    <location>
        <begin position="171"/>
        <end position="191"/>
    </location>
</feature>
<evidence type="ECO:0000313" key="2">
    <source>
        <dbReference type="EMBL" id="AFJ26840.1"/>
    </source>
</evidence>
<sequence>MKEALSTQQKEADKDLNILALFTLLPLMGFLAFQEPIINFSRSPDHSLWIRLIVLALCQFSVAGLGTSAVLIRRKESIQKYGLVKKKFFPTILQTVLIALPLLIFLIVSGQVHSYLPFQSILLTKEVLSSPFPTNFVGYLLISLIWGFWEGFNYVVIVQKINLRYPHYVKGVWNLGAFVCALICLLIHGMIGFDSLSLLQEGTVFILIYGMLLVQRRTGNAWGCILIFVLLWNAF</sequence>
<dbReference type="Proteomes" id="UP000002865">
    <property type="component" value="Chromosome"/>
</dbReference>
<protein>
    <recommendedName>
        <fullName evidence="4">CAAX amino terminal protease family protein</fullName>
    </recommendedName>
</protein>
<dbReference type="KEGG" id="scf:Spaf_1895"/>
<feature type="transmembrane region" description="Helical" evidence="1">
    <location>
        <begin position="16"/>
        <end position="33"/>
    </location>
</feature>
<feature type="transmembrane region" description="Helical" evidence="1">
    <location>
        <begin position="48"/>
        <end position="72"/>
    </location>
</feature>
<feature type="transmembrane region" description="Helical" evidence="1">
    <location>
        <begin position="219"/>
        <end position="234"/>
    </location>
</feature>
<dbReference type="RefSeq" id="WP_014713969.1">
    <property type="nucleotide sequence ID" value="NC_017905.1"/>
</dbReference>
<evidence type="ECO:0000313" key="3">
    <source>
        <dbReference type="Proteomes" id="UP000002865"/>
    </source>
</evidence>
<dbReference type="HOGENOM" id="CLU_102948_0_0_9"/>
<dbReference type="EMBL" id="CP003122">
    <property type="protein sequence ID" value="AFJ26840.1"/>
    <property type="molecule type" value="Genomic_DNA"/>
</dbReference>
<dbReference type="AlphaFoldDB" id="I1ZP66"/>
<dbReference type="PaxDb" id="1114965-Spaf_1895"/>
<dbReference type="eggNOG" id="ENOG502Z9ZS">
    <property type="taxonomic scope" value="Bacteria"/>
</dbReference>
<dbReference type="PATRIC" id="fig|1114965.3.peg.1814"/>
<evidence type="ECO:0008006" key="4">
    <source>
        <dbReference type="Google" id="ProtNLM"/>
    </source>
</evidence>